<evidence type="ECO:0000256" key="2">
    <source>
        <dbReference type="ARBA" id="ARBA00022737"/>
    </source>
</evidence>
<dbReference type="GO" id="GO:0043531">
    <property type="term" value="F:ADP binding"/>
    <property type="evidence" value="ECO:0007669"/>
    <property type="project" value="InterPro"/>
</dbReference>
<comment type="caution">
    <text evidence="6">The sequence shown here is derived from an EMBL/GenBank/DDBJ whole genome shotgun (WGS) entry which is preliminary data.</text>
</comment>
<evidence type="ECO:0000313" key="7">
    <source>
        <dbReference type="Proteomes" id="UP001324115"/>
    </source>
</evidence>
<keyword evidence="2" id="KW-0677">Repeat</keyword>
<keyword evidence="4" id="KW-0520">NAD</keyword>
<name>A0AAN7FMA0_QUERU</name>
<feature type="domain" description="TIR" evidence="5">
    <location>
        <begin position="18"/>
        <end position="182"/>
    </location>
</feature>
<keyword evidence="3" id="KW-0611">Plant defense</keyword>
<keyword evidence="7" id="KW-1185">Reference proteome</keyword>
<dbReference type="SUPFAM" id="SSF52540">
    <property type="entry name" value="P-loop containing nucleoside triphosphate hydrolases"/>
    <property type="match status" value="1"/>
</dbReference>
<dbReference type="SUPFAM" id="SSF46785">
    <property type="entry name" value="Winged helix' DNA-binding domain"/>
    <property type="match status" value="1"/>
</dbReference>
<dbReference type="Gene3D" id="1.10.8.430">
    <property type="entry name" value="Helical domain of apoptotic protease-activating factors"/>
    <property type="match status" value="1"/>
</dbReference>
<evidence type="ECO:0000259" key="5">
    <source>
        <dbReference type="PROSITE" id="PS50104"/>
    </source>
</evidence>
<dbReference type="PROSITE" id="PS50104">
    <property type="entry name" value="TIR"/>
    <property type="match status" value="1"/>
</dbReference>
<dbReference type="GO" id="GO:0006952">
    <property type="term" value="P:defense response"/>
    <property type="evidence" value="ECO:0007669"/>
    <property type="project" value="UniProtKB-KW"/>
</dbReference>
<dbReference type="AlphaFoldDB" id="A0AAN7FMA0"/>
<dbReference type="InterPro" id="IPR035897">
    <property type="entry name" value="Toll_tir_struct_dom_sf"/>
</dbReference>
<accession>A0AAN7FMA0</accession>
<dbReference type="Gene3D" id="3.40.50.300">
    <property type="entry name" value="P-loop containing nucleotide triphosphate hydrolases"/>
    <property type="match status" value="1"/>
</dbReference>
<dbReference type="EMBL" id="JAXUIC010000003">
    <property type="protein sequence ID" value="KAK4596313.1"/>
    <property type="molecule type" value="Genomic_DNA"/>
</dbReference>
<evidence type="ECO:0000313" key="6">
    <source>
        <dbReference type="EMBL" id="KAK4596313.1"/>
    </source>
</evidence>
<dbReference type="Pfam" id="PF00931">
    <property type="entry name" value="NB-ARC"/>
    <property type="match status" value="1"/>
</dbReference>
<dbReference type="SUPFAM" id="SSF52200">
    <property type="entry name" value="Toll/Interleukin receptor TIR domain"/>
    <property type="match status" value="1"/>
</dbReference>
<dbReference type="InterPro" id="IPR036390">
    <property type="entry name" value="WH_DNA-bd_sf"/>
</dbReference>
<dbReference type="PANTHER" id="PTHR11017">
    <property type="entry name" value="LEUCINE-RICH REPEAT-CONTAINING PROTEIN"/>
    <property type="match status" value="1"/>
</dbReference>
<sequence length="623" mass="72490">MAFPINKGDSFSSYTHQCRYDVFVSFGGKDTRNNFTNILRGISNHHGINIFLDDEHLRSKKILDKLFEAIESSRISIILFSENYAFSPWCLKELVKILECEKKGQIVLPIFYMVDPSEVRNQKGKFGETLTKHEMEFEDKMEVQKWRIALHEAGNIGGWHCTKDHPQFTLIKEVFEVISRVKLNYTKISDVKYPIGIDSRVEDINCLLDIDSNDVRMVVIHGLPGIGKTTITKAIYDLIAYRFEGSSFLWNVKENSRTNEGKLQLRETLYSEIFGGRTLKELGAIKRINMRMEMPKHKTILLILDNVDKLIQVTDLLGKCNCFAPGSRIIITTRDKKLLSTLQEDYHLTYYTYRLKELDKHESHELFCQHAFKENKPKEGYSELIDLFISYAKGLPLALEIIGSNLYQRDTRYWKCALDKYKRILNPNILEVLKISYDGLDQTQQYIFLDIACFLKGLLKDFVEHILESCNSYDPYYDIEVFKDKSLIVVDEDGILSMQDLIQQMGLEIIKQESKVSKKHKRLFCYDDASELPDKGLEEVEGLTLCLPQPRNMQIDFGRMKKLKYLTARNLICEDVKYLSNELRIIDWNEFPLPSLPSTVNLQKLVALKVPESRIKLDEHFER</sequence>
<dbReference type="InterPro" id="IPR027417">
    <property type="entry name" value="P-loop_NTPase"/>
</dbReference>
<keyword evidence="1" id="KW-0433">Leucine-rich repeat</keyword>
<dbReference type="Pfam" id="PF01582">
    <property type="entry name" value="TIR"/>
    <property type="match status" value="1"/>
</dbReference>
<dbReference type="PANTHER" id="PTHR11017:SF570">
    <property type="entry name" value="DISEASE RESISTANCE PROTEIN (TIR-NBS CLASS)-RELATED"/>
    <property type="match status" value="1"/>
</dbReference>
<dbReference type="InterPro" id="IPR042197">
    <property type="entry name" value="Apaf_helical"/>
</dbReference>
<protein>
    <recommendedName>
        <fullName evidence="5">TIR domain-containing protein</fullName>
    </recommendedName>
</protein>
<proteinExistence type="predicted"/>
<dbReference type="Gene3D" id="3.40.50.10140">
    <property type="entry name" value="Toll/interleukin-1 receptor homology (TIR) domain"/>
    <property type="match status" value="1"/>
</dbReference>
<dbReference type="GO" id="GO:0007165">
    <property type="term" value="P:signal transduction"/>
    <property type="evidence" value="ECO:0007669"/>
    <property type="project" value="InterPro"/>
</dbReference>
<organism evidence="6 7">
    <name type="scientific">Quercus rubra</name>
    <name type="common">Northern red oak</name>
    <name type="synonym">Quercus borealis</name>
    <dbReference type="NCBI Taxonomy" id="3512"/>
    <lineage>
        <taxon>Eukaryota</taxon>
        <taxon>Viridiplantae</taxon>
        <taxon>Streptophyta</taxon>
        <taxon>Embryophyta</taxon>
        <taxon>Tracheophyta</taxon>
        <taxon>Spermatophyta</taxon>
        <taxon>Magnoliopsida</taxon>
        <taxon>eudicotyledons</taxon>
        <taxon>Gunneridae</taxon>
        <taxon>Pentapetalae</taxon>
        <taxon>rosids</taxon>
        <taxon>fabids</taxon>
        <taxon>Fagales</taxon>
        <taxon>Fagaceae</taxon>
        <taxon>Quercus</taxon>
    </lineage>
</organism>
<evidence type="ECO:0000256" key="1">
    <source>
        <dbReference type="ARBA" id="ARBA00022614"/>
    </source>
</evidence>
<dbReference type="InterPro" id="IPR002182">
    <property type="entry name" value="NB-ARC"/>
</dbReference>
<gene>
    <name evidence="6" type="ORF">RGQ29_014376</name>
</gene>
<dbReference type="SMART" id="SM00382">
    <property type="entry name" value="AAA"/>
    <property type="match status" value="1"/>
</dbReference>
<dbReference type="PRINTS" id="PR00364">
    <property type="entry name" value="DISEASERSIST"/>
</dbReference>
<dbReference type="SMART" id="SM00255">
    <property type="entry name" value="TIR"/>
    <property type="match status" value="1"/>
</dbReference>
<dbReference type="FunFam" id="3.40.50.10140:FF:000007">
    <property type="entry name" value="Disease resistance protein (TIR-NBS-LRR class)"/>
    <property type="match status" value="1"/>
</dbReference>
<dbReference type="InterPro" id="IPR000157">
    <property type="entry name" value="TIR_dom"/>
</dbReference>
<dbReference type="InterPro" id="IPR044974">
    <property type="entry name" value="Disease_R_plants"/>
</dbReference>
<dbReference type="InterPro" id="IPR058192">
    <property type="entry name" value="WHD_ROQ1-like"/>
</dbReference>
<evidence type="ECO:0000256" key="4">
    <source>
        <dbReference type="ARBA" id="ARBA00023027"/>
    </source>
</evidence>
<dbReference type="Pfam" id="PF23282">
    <property type="entry name" value="WHD_ROQ1"/>
    <property type="match status" value="1"/>
</dbReference>
<evidence type="ECO:0000256" key="3">
    <source>
        <dbReference type="ARBA" id="ARBA00022821"/>
    </source>
</evidence>
<dbReference type="InterPro" id="IPR003593">
    <property type="entry name" value="AAA+_ATPase"/>
</dbReference>
<dbReference type="Proteomes" id="UP001324115">
    <property type="component" value="Unassembled WGS sequence"/>
</dbReference>
<reference evidence="6 7" key="1">
    <citation type="journal article" date="2023" name="G3 (Bethesda)">
        <title>A haplotype-resolved chromosome-scale genome for Quercus rubra L. provides insights into the genetics of adaptive traits for red oak species.</title>
        <authorList>
            <person name="Kapoor B."/>
            <person name="Jenkins J."/>
            <person name="Schmutz J."/>
            <person name="Zhebentyayeva T."/>
            <person name="Kuelheim C."/>
            <person name="Coggeshall M."/>
            <person name="Heim C."/>
            <person name="Lasky J.R."/>
            <person name="Leites L."/>
            <person name="Islam-Faridi N."/>
            <person name="Romero-Severson J."/>
            <person name="DeLeo V.L."/>
            <person name="Lucas S.M."/>
            <person name="Lazic D."/>
            <person name="Gailing O."/>
            <person name="Carlson J."/>
            <person name="Staton M."/>
        </authorList>
    </citation>
    <scope>NUCLEOTIDE SEQUENCE [LARGE SCALE GENOMIC DNA]</scope>
    <source>
        <strain evidence="6">Pseudo-F2</strain>
    </source>
</reference>